<name>A0A0F9UV02_9ZZZZ</name>
<evidence type="ECO:0000259" key="2">
    <source>
        <dbReference type="Pfam" id="PF17657"/>
    </source>
</evidence>
<feature type="domain" description="DNA polymerase III alpha subunit finger" evidence="2">
    <location>
        <begin position="13"/>
        <end position="160"/>
    </location>
</feature>
<evidence type="ECO:0000259" key="1">
    <source>
        <dbReference type="Pfam" id="PF14579"/>
    </source>
</evidence>
<feature type="domain" description="DNA polymerase helix-hairpin-helix motif" evidence="1">
    <location>
        <begin position="239"/>
        <end position="285"/>
    </location>
</feature>
<dbReference type="Pfam" id="PF17657">
    <property type="entry name" value="DNA_pol3_finger"/>
    <property type="match status" value="1"/>
</dbReference>
<dbReference type="GO" id="GO:0006260">
    <property type="term" value="P:DNA replication"/>
    <property type="evidence" value="ECO:0007669"/>
    <property type="project" value="InterPro"/>
</dbReference>
<dbReference type="EMBL" id="LAZR01000105">
    <property type="protein sequence ID" value="KKN91302.1"/>
    <property type="molecule type" value="Genomic_DNA"/>
</dbReference>
<dbReference type="PANTHER" id="PTHR32294">
    <property type="entry name" value="DNA POLYMERASE III SUBUNIT ALPHA"/>
    <property type="match status" value="1"/>
</dbReference>
<dbReference type="InterPro" id="IPR029460">
    <property type="entry name" value="DNAPol_HHH"/>
</dbReference>
<sequence>MITFAKCKCKVEKGRFSINDIHLDCPAVWQLIASGHTVGVFQLEKNLGQDWSKRVRPDSLEELAALTALLRPGPLESNMTQDYVDIKFGRKKQSYLHPALKPILEPTFGCLVYQEQAIRIATDIAGLSPESADELRKAIGKKKPELMAKVKSKFVKGAIEYGKIGQDVAEEIFGWIEKCQRYSFNKSHAVSYGMIAYQTAWLKCHFPHEFFASYLTYSQYKGDPKEEIYKLVQDSRLFGVDILPPDIRRGNIHFRMTQKPQKSIAFGLAHVRGVGASAIQKIVAAGLKTSGMDPLDEAVMNHGGSASCAAKTSTVESISDEATATPSCLKTWADFLAAVPSFHRNVGIALIKSGACDCYNMGRSEMVRELEVVLGTAVRDSTGKKVEIKGLTSKERIYFFDHLQQSEMTTQEILRQMAQPPGDKTKTIGQMTKGELVFAAKAYLDQADAAFDGIIDGDGKFVYTSTEEKEAWLENIGSRTKKKIEELMLQNGYKDVVVKPPCSSDARRRIIAAKAEMLEGSLSDTNTAKATAEKHFLGIALSCSQADDADDTLATHTCLDVAKAPNKEDIVVCAIIDSVKHTKTKRGKNPGQPMCFLTISDSTYSIDHAVVFPDAFGKLKAFCKDDLICLVYGQKQKGSFIIKDIQKLM</sequence>
<evidence type="ECO:0008006" key="4">
    <source>
        <dbReference type="Google" id="ProtNLM"/>
    </source>
</evidence>
<dbReference type="CDD" id="cd04485">
    <property type="entry name" value="DnaE_OBF"/>
    <property type="match status" value="1"/>
</dbReference>
<dbReference type="Gene3D" id="1.10.150.870">
    <property type="match status" value="1"/>
</dbReference>
<reference evidence="3" key="1">
    <citation type="journal article" date="2015" name="Nature">
        <title>Complex archaea that bridge the gap between prokaryotes and eukaryotes.</title>
        <authorList>
            <person name="Spang A."/>
            <person name="Saw J.H."/>
            <person name="Jorgensen S.L."/>
            <person name="Zaremba-Niedzwiedzka K."/>
            <person name="Martijn J."/>
            <person name="Lind A.E."/>
            <person name="van Eijk R."/>
            <person name="Schleper C."/>
            <person name="Guy L."/>
            <person name="Ettema T.J."/>
        </authorList>
    </citation>
    <scope>NUCLEOTIDE SEQUENCE</scope>
</reference>
<evidence type="ECO:0000313" key="3">
    <source>
        <dbReference type="EMBL" id="KKN91302.1"/>
    </source>
</evidence>
<dbReference type="AlphaFoldDB" id="A0A0F9UV02"/>
<dbReference type="InterPro" id="IPR004805">
    <property type="entry name" value="DnaE2/DnaE/PolC"/>
</dbReference>
<organism evidence="3">
    <name type="scientific">marine sediment metagenome</name>
    <dbReference type="NCBI Taxonomy" id="412755"/>
    <lineage>
        <taxon>unclassified sequences</taxon>
        <taxon>metagenomes</taxon>
        <taxon>ecological metagenomes</taxon>
    </lineage>
</organism>
<protein>
    <recommendedName>
        <fullName evidence="4">DNA polymerase III alpha subunit finger domain-containing protein</fullName>
    </recommendedName>
</protein>
<comment type="caution">
    <text evidence="3">The sequence shown here is derived from an EMBL/GenBank/DDBJ whole genome shotgun (WGS) entry which is preliminary data.</text>
</comment>
<dbReference type="PANTHER" id="PTHR32294:SF0">
    <property type="entry name" value="DNA POLYMERASE III SUBUNIT ALPHA"/>
    <property type="match status" value="1"/>
</dbReference>
<dbReference type="GO" id="GO:0008408">
    <property type="term" value="F:3'-5' exonuclease activity"/>
    <property type="evidence" value="ECO:0007669"/>
    <property type="project" value="InterPro"/>
</dbReference>
<dbReference type="InterPro" id="IPR040982">
    <property type="entry name" value="DNA_pol3_finger"/>
</dbReference>
<dbReference type="Pfam" id="PF14579">
    <property type="entry name" value="HHH_6"/>
    <property type="match status" value="1"/>
</dbReference>
<gene>
    <name evidence="3" type="ORF">LCGC14_0221700</name>
</gene>
<accession>A0A0F9UV02</accession>
<proteinExistence type="predicted"/>